<dbReference type="RefSeq" id="WP_145851628.1">
    <property type="nucleotide sequence ID" value="NZ_RPFW01000001.1"/>
</dbReference>
<evidence type="ECO:0000313" key="3">
    <source>
        <dbReference type="Proteomes" id="UP000460272"/>
    </source>
</evidence>
<feature type="domain" description="DUF5624" evidence="1">
    <location>
        <begin position="70"/>
        <end position="201"/>
    </location>
</feature>
<sequence>MSQAPFESPELVELFTTYTASPDSIGAHLARAAASDAARDPLLVVTGTDIALYPGGGATPVIEPYRFASRGFKELAAISHFGPALATLARLRELEDGNNGWRADATRLHKAAKAARAASSAQLWRDQIAVRAFAGREERVAAMVDYSCRLAERFLERALDDPAYLTMAAVRRDFLEGPAAGGSLPVPFNRVMIATFYLTGMDIAHRLITWLDAAGIDWTRAMVIFAGQAGRPTSGVTEESHSIAGVVRAVSRGRLAPERLFIAPHASVFPPYHPAGGAEKGGDRAVAAAMEDYYRRLWAGLRATSELADGMFRGYPRFAAPSAERPVIGPGTASVAVKPALKGPDDWFALVTRLRVVMEDPRQLLSGAVTDYVSSELVRHGNNPFRVTVPGLDGEPYPHLTPEGS</sequence>
<name>A0A6P2C609_9ACTN</name>
<evidence type="ECO:0000259" key="1">
    <source>
        <dbReference type="Pfam" id="PF18538"/>
    </source>
</evidence>
<organism evidence="2 3">
    <name type="scientific">Trebonia kvetii</name>
    <dbReference type="NCBI Taxonomy" id="2480626"/>
    <lineage>
        <taxon>Bacteria</taxon>
        <taxon>Bacillati</taxon>
        <taxon>Actinomycetota</taxon>
        <taxon>Actinomycetes</taxon>
        <taxon>Streptosporangiales</taxon>
        <taxon>Treboniaceae</taxon>
        <taxon>Trebonia</taxon>
    </lineage>
</organism>
<gene>
    <name evidence="2" type="ORF">EAS64_05875</name>
</gene>
<proteinExistence type="predicted"/>
<keyword evidence="3" id="KW-1185">Reference proteome</keyword>
<comment type="caution">
    <text evidence="2">The sequence shown here is derived from an EMBL/GenBank/DDBJ whole genome shotgun (WGS) entry which is preliminary data.</text>
</comment>
<dbReference type="InterPro" id="IPR041132">
    <property type="entry name" value="DUF5624"/>
</dbReference>
<dbReference type="EMBL" id="RPFW01000001">
    <property type="protein sequence ID" value="TVZ06872.1"/>
    <property type="molecule type" value="Genomic_DNA"/>
</dbReference>
<dbReference type="OrthoDB" id="3963779at2"/>
<dbReference type="Proteomes" id="UP000460272">
    <property type="component" value="Unassembled WGS sequence"/>
</dbReference>
<protein>
    <recommendedName>
        <fullName evidence="1">DUF5624 domain-containing protein</fullName>
    </recommendedName>
</protein>
<evidence type="ECO:0000313" key="2">
    <source>
        <dbReference type="EMBL" id="TVZ06872.1"/>
    </source>
</evidence>
<accession>A0A6P2C609</accession>
<dbReference type="Pfam" id="PF18538">
    <property type="entry name" value="DUF5624"/>
    <property type="match status" value="1"/>
</dbReference>
<reference evidence="2 3" key="1">
    <citation type="submission" date="2018-11" db="EMBL/GenBank/DDBJ databases">
        <title>Trebonia kvetii gen.nov., sp.nov., a novel acidophilic actinobacterium, and proposal of the new actinobacterial family Treboniaceae fam. nov.</title>
        <authorList>
            <person name="Rapoport D."/>
            <person name="Sagova-Mareckova M."/>
            <person name="Sedlacek I."/>
            <person name="Provaznik J."/>
            <person name="Kralova S."/>
            <person name="Pavlinic D."/>
            <person name="Benes V."/>
            <person name="Kopecky J."/>
        </authorList>
    </citation>
    <scope>NUCLEOTIDE SEQUENCE [LARGE SCALE GENOMIC DNA]</scope>
    <source>
        <strain evidence="2 3">15Tr583</strain>
    </source>
</reference>
<dbReference type="AlphaFoldDB" id="A0A6P2C609"/>